<evidence type="ECO:0000256" key="6">
    <source>
        <dbReference type="ARBA" id="ARBA00047334"/>
    </source>
</evidence>
<feature type="binding site" evidence="9">
    <location>
        <position position="92"/>
    </location>
    <ligand>
        <name>Mg(2+)</name>
        <dbReference type="ChEBI" id="CHEBI:18420"/>
    </ligand>
</feature>
<evidence type="ECO:0000256" key="2">
    <source>
        <dbReference type="ARBA" id="ARBA00022679"/>
    </source>
</evidence>
<evidence type="ECO:0000256" key="3">
    <source>
        <dbReference type="ARBA" id="ARBA00022723"/>
    </source>
</evidence>
<dbReference type="NCBIfam" id="TIGR00693">
    <property type="entry name" value="thiE"/>
    <property type="match status" value="1"/>
</dbReference>
<accession>S1P3R3</accession>
<dbReference type="eggNOG" id="COG0352">
    <property type="taxonomic scope" value="Bacteria"/>
</dbReference>
<dbReference type="GO" id="GO:0004789">
    <property type="term" value="F:thiamine-phosphate diphosphorylase activity"/>
    <property type="evidence" value="ECO:0007669"/>
    <property type="project" value="UniProtKB-UniRule"/>
</dbReference>
<evidence type="ECO:0000256" key="11">
    <source>
        <dbReference type="RuleBase" id="RU004253"/>
    </source>
</evidence>
<proteinExistence type="inferred from homology"/>
<evidence type="ECO:0000256" key="10">
    <source>
        <dbReference type="RuleBase" id="RU003826"/>
    </source>
</evidence>
<comment type="catalytic activity">
    <reaction evidence="7 9 10">
        <text>2-(2-carboxy-4-methylthiazol-5-yl)ethyl phosphate + 4-amino-2-methyl-5-(diphosphooxymethyl)pyrimidine + 2 H(+) = thiamine phosphate + CO2 + diphosphate</text>
        <dbReference type="Rhea" id="RHEA:47848"/>
        <dbReference type="ChEBI" id="CHEBI:15378"/>
        <dbReference type="ChEBI" id="CHEBI:16526"/>
        <dbReference type="ChEBI" id="CHEBI:33019"/>
        <dbReference type="ChEBI" id="CHEBI:37575"/>
        <dbReference type="ChEBI" id="CHEBI:57841"/>
        <dbReference type="ChEBI" id="CHEBI:62890"/>
        <dbReference type="EC" id="2.5.1.3"/>
    </reaction>
</comment>
<feature type="domain" description="Thiamine phosphate synthase/TenI" evidence="12">
    <location>
        <begin position="10"/>
        <end position="190"/>
    </location>
</feature>
<keyword evidence="14" id="KW-1185">Reference proteome</keyword>
<protein>
    <recommendedName>
        <fullName evidence="9">Thiamine-phosphate synthase</fullName>
        <shortName evidence="9">TP synthase</shortName>
        <shortName evidence="9">TPS</shortName>
        <ecNumber evidence="9">2.5.1.3</ecNumber>
    </recommendedName>
    <alternativeName>
        <fullName evidence="9">Thiamine-phosphate pyrophosphorylase</fullName>
        <shortName evidence="9">TMP pyrophosphorylase</shortName>
        <shortName evidence="9">TMP-PPase</shortName>
    </alternativeName>
</protein>
<feature type="binding site" evidence="9">
    <location>
        <begin position="187"/>
        <end position="188"/>
    </location>
    <ligand>
        <name>2-[(2R,5Z)-2-carboxy-4-methylthiazol-5(2H)-ylidene]ethyl phosphate</name>
        <dbReference type="ChEBI" id="CHEBI:62899"/>
    </ligand>
</feature>
<feature type="binding site" evidence="9">
    <location>
        <begin position="40"/>
        <end position="44"/>
    </location>
    <ligand>
        <name>4-amino-2-methyl-5-(diphosphooxymethyl)pyrimidine</name>
        <dbReference type="ChEBI" id="CHEBI:57841"/>
    </ligand>
</feature>
<dbReference type="RefSeq" id="WP_016184349.1">
    <property type="nucleotide sequence ID" value="NZ_JXKI01000028.1"/>
</dbReference>
<evidence type="ECO:0000256" key="4">
    <source>
        <dbReference type="ARBA" id="ARBA00022842"/>
    </source>
</evidence>
<dbReference type="CDD" id="cd00564">
    <property type="entry name" value="TMP_TenI"/>
    <property type="match status" value="1"/>
</dbReference>
<dbReference type="FunFam" id="3.20.20.70:FF:000096">
    <property type="entry name" value="Thiamine-phosphate synthase"/>
    <property type="match status" value="1"/>
</dbReference>
<dbReference type="GO" id="GO:0009229">
    <property type="term" value="P:thiamine diphosphate biosynthetic process"/>
    <property type="evidence" value="ECO:0007669"/>
    <property type="project" value="UniProtKB-UniRule"/>
</dbReference>
<dbReference type="Pfam" id="PF02581">
    <property type="entry name" value="TMP-TENI"/>
    <property type="match status" value="1"/>
</dbReference>
<evidence type="ECO:0000313" key="14">
    <source>
        <dbReference type="Proteomes" id="UP000014113"/>
    </source>
</evidence>
<dbReference type="Gene3D" id="3.20.20.70">
    <property type="entry name" value="Aldolase class I"/>
    <property type="match status" value="1"/>
</dbReference>
<sequence length="211" mass="23233">MKKLNDQLKFYAVTDSRWLGEQTLYQQVQAALEGGVTCVQLREKHMDKMKLLQIAQEIHQLCQSYQVPFIMNDYVDLAIACKAEGIHVGQKDMQAMQVRAQIPKDCLLGVSVQTVEQAKLAQAQGADYLGVGTIFPTMTKSDALTVSKQTLTAICQAVQIPVVAIGGIEQTNIQQLAGTGIVGVALVSSIFAQEDITQSCIQLKKEIWRHL</sequence>
<comment type="pathway">
    <text evidence="1 9 11">Cofactor biosynthesis; thiamine diphosphate biosynthesis; thiamine phosphate from 4-amino-2-methyl-5-diphosphomethylpyrimidine and 4-methyl-5-(2-phosphoethyl)-thiazole: step 1/1.</text>
</comment>
<dbReference type="InterPro" id="IPR036206">
    <property type="entry name" value="ThiamineP_synth_sf"/>
</dbReference>
<comment type="similarity">
    <text evidence="9 10">Belongs to the thiamine-phosphate synthase family.</text>
</comment>
<dbReference type="UniPathway" id="UPA00060">
    <property type="reaction ID" value="UER00141"/>
</dbReference>
<keyword evidence="2 9" id="KW-0808">Transferase</keyword>
<feature type="binding site" evidence="9">
    <location>
        <position position="111"/>
    </location>
    <ligand>
        <name>4-amino-2-methyl-5-(diphosphooxymethyl)pyrimidine</name>
        <dbReference type="ChEBI" id="CHEBI:57841"/>
    </ligand>
</feature>
<feature type="binding site" evidence="9">
    <location>
        <begin position="137"/>
        <end position="139"/>
    </location>
    <ligand>
        <name>2-[(2R,5Z)-2-carboxy-4-methylthiazol-5(2H)-ylidene]ethyl phosphate</name>
        <dbReference type="ChEBI" id="CHEBI:62899"/>
    </ligand>
</feature>
<dbReference type="EC" id="2.5.1.3" evidence="9"/>
<dbReference type="STRING" id="1121865.OMW_02255"/>
<comment type="catalytic activity">
    <reaction evidence="8 9 10">
        <text>2-[(2R,5Z)-2-carboxy-4-methylthiazol-5(2H)-ylidene]ethyl phosphate + 4-amino-2-methyl-5-(diphosphooxymethyl)pyrimidine + 2 H(+) = thiamine phosphate + CO2 + diphosphate</text>
        <dbReference type="Rhea" id="RHEA:47844"/>
        <dbReference type="ChEBI" id="CHEBI:15378"/>
        <dbReference type="ChEBI" id="CHEBI:16526"/>
        <dbReference type="ChEBI" id="CHEBI:33019"/>
        <dbReference type="ChEBI" id="CHEBI:37575"/>
        <dbReference type="ChEBI" id="CHEBI:57841"/>
        <dbReference type="ChEBI" id="CHEBI:62899"/>
        <dbReference type="EC" id="2.5.1.3"/>
    </reaction>
</comment>
<dbReference type="PATRIC" id="fig|1121865.3.peg.2198"/>
<dbReference type="InterPro" id="IPR013785">
    <property type="entry name" value="Aldolase_TIM"/>
</dbReference>
<evidence type="ECO:0000256" key="1">
    <source>
        <dbReference type="ARBA" id="ARBA00005165"/>
    </source>
</evidence>
<dbReference type="HAMAP" id="MF_00097">
    <property type="entry name" value="TMP_synthase"/>
    <property type="match status" value="1"/>
</dbReference>
<dbReference type="PANTHER" id="PTHR20857">
    <property type="entry name" value="THIAMINE-PHOSPHATE PYROPHOSPHORYLASE"/>
    <property type="match status" value="1"/>
</dbReference>
<keyword evidence="5 9" id="KW-0784">Thiamine biosynthesis</keyword>
<dbReference type="AlphaFoldDB" id="S1P3R3"/>
<dbReference type="EMBL" id="ASWJ01000001">
    <property type="protein sequence ID" value="EOW87734.1"/>
    <property type="molecule type" value="Genomic_DNA"/>
</dbReference>
<feature type="binding site" evidence="9">
    <location>
        <position position="73"/>
    </location>
    <ligand>
        <name>Mg(2+)</name>
        <dbReference type="ChEBI" id="CHEBI:18420"/>
    </ligand>
</feature>
<feature type="binding site" evidence="9">
    <location>
        <position position="140"/>
    </location>
    <ligand>
        <name>4-amino-2-methyl-5-(diphosphooxymethyl)pyrimidine</name>
        <dbReference type="ChEBI" id="CHEBI:57841"/>
    </ligand>
</feature>
<comment type="cofactor">
    <cofactor evidence="9">
        <name>Mg(2+)</name>
        <dbReference type="ChEBI" id="CHEBI:18420"/>
    </cofactor>
    <text evidence="9">Binds 1 Mg(2+) ion per subunit.</text>
</comment>
<dbReference type="GO" id="GO:0000287">
    <property type="term" value="F:magnesium ion binding"/>
    <property type="evidence" value="ECO:0007669"/>
    <property type="project" value="UniProtKB-UniRule"/>
</dbReference>
<dbReference type="Proteomes" id="UP000014113">
    <property type="component" value="Unassembled WGS sequence"/>
</dbReference>
<feature type="binding site" evidence="9">
    <location>
        <position position="167"/>
    </location>
    <ligand>
        <name>2-[(2R,5Z)-2-carboxy-4-methylthiazol-5(2H)-ylidene]ethyl phosphate</name>
        <dbReference type="ChEBI" id="CHEBI:62899"/>
    </ligand>
</feature>
<reference evidence="13 14" key="1">
    <citation type="submission" date="2013-03" db="EMBL/GenBank/DDBJ databases">
        <title>The Genome Sequence of Enterococcus columbae ATCC_51263 (PacBio/Illumina hybrid assembly).</title>
        <authorList>
            <consortium name="The Broad Institute Genomics Platform"/>
            <consortium name="The Broad Institute Genome Sequencing Center for Infectious Disease"/>
            <person name="Earl A."/>
            <person name="Russ C."/>
            <person name="Gilmore M."/>
            <person name="Surin D."/>
            <person name="Walker B."/>
            <person name="Young S."/>
            <person name="Zeng Q."/>
            <person name="Gargeya S."/>
            <person name="Fitzgerald M."/>
            <person name="Haas B."/>
            <person name="Abouelleil A."/>
            <person name="Allen A.W."/>
            <person name="Alvarado L."/>
            <person name="Arachchi H.M."/>
            <person name="Berlin A.M."/>
            <person name="Chapman S.B."/>
            <person name="Gainer-Dewar J."/>
            <person name="Goldberg J."/>
            <person name="Griggs A."/>
            <person name="Gujja S."/>
            <person name="Hansen M."/>
            <person name="Howarth C."/>
            <person name="Imamovic A."/>
            <person name="Ireland A."/>
            <person name="Larimer J."/>
            <person name="McCowan C."/>
            <person name="Murphy C."/>
            <person name="Pearson M."/>
            <person name="Poon T.W."/>
            <person name="Priest M."/>
            <person name="Roberts A."/>
            <person name="Saif S."/>
            <person name="Shea T."/>
            <person name="Sisk P."/>
            <person name="Sykes S."/>
            <person name="Wortman J."/>
            <person name="Nusbaum C."/>
            <person name="Birren B."/>
        </authorList>
    </citation>
    <scope>NUCLEOTIDE SEQUENCE [LARGE SCALE GENOMIC DNA]</scope>
    <source>
        <strain evidence="13 14">ATCC 51263</strain>
    </source>
</reference>
<gene>
    <name evidence="9" type="primary">thiE</name>
    <name evidence="13" type="ORF">I568_00020</name>
</gene>
<dbReference type="InterPro" id="IPR022998">
    <property type="entry name" value="ThiamineP_synth_TenI"/>
</dbReference>
<evidence type="ECO:0000313" key="13">
    <source>
        <dbReference type="EMBL" id="EOW87734.1"/>
    </source>
</evidence>
<keyword evidence="4 9" id="KW-0460">Magnesium</keyword>
<dbReference type="SUPFAM" id="SSF51391">
    <property type="entry name" value="Thiamin phosphate synthase"/>
    <property type="match status" value="1"/>
</dbReference>
<keyword evidence="3 9" id="KW-0479">Metal-binding</keyword>
<dbReference type="OrthoDB" id="9812206at2"/>
<evidence type="ECO:0000259" key="12">
    <source>
        <dbReference type="Pfam" id="PF02581"/>
    </source>
</evidence>
<evidence type="ECO:0000256" key="7">
    <source>
        <dbReference type="ARBA" id="ARBA00047851"/>
    </source>
</evidence>
<dbReference type="GO" id="GO:0009228">
    <property type="term" value="P:thiamine biosynthetic process"/>
    <property type="evidence" value="ECO:0007669"/>
    <property type="project" value="UniProtKB-KW"/>
</dbReference>
<organism evidence="13 14">
    <name type="scientific">Enterococcus columbae DSM 7374 = ATCC 51263</name>
    <dbReference type="NCBI Taxonomy" id="1121865"/>
    <lineage>
        <taxon>Bacteria</taxon>
        <taxon>Bacillati</taxon>
        <taxon>Bacillota</taxon>
        <taxon>Bacilli</taxon>
        <taxon>Lactobacillales</taxon>
        <taxon>Enterococcaceae</taxon>
        <taxon>Enterococcus</taxon>
    </lineage>
</organism>
<evidence type="ECO:0000256" key="5">
    <source>
        <dbReference type="ARBA" id="ARBA00022977"/>
    </source>
</evidence>
<evidence type="ECO:0000256" key="8">
    <source>
        <dbReference type="ARBA" id="ARBA00047883"/>
    </source>
</evidence>
<dbReference type="GO" id="GO:0005737">
    <property type="term" value="C:cytoplasm"/>
    <property type="evidence" value="ECO:0007669"/>
    <property type="project" value="TreeGrafter"/>
</dbReference>
<dbReference type="InterPro" id="IPR034291">
    <property type="entry name" value="TMP_synthase"/>
</dbReference>
<comment type="function">
    <text evidence="9">Condenses 4-methyl-5-(beta-hydroxyethyl)thiazole monophosphate (THZ-P) and 2-methyl-4-amino-5-hydroxymethyl pyrimidine pyrophosphate (HMP-PP) to form thiamine monophosphate (TMP).</text>
</comment>
<evidence type="ECO:0000256" key="9">
    <source>
        <dbReference type="HAMAP-Rule" id="MF_00097"/>
    </source>
</evidence>
<feature type="binding site" evidence="9">
    <location>
        <position position="72"/>
    </location>
    <ligand>
        <name>4-amino-2-methyl-5-(diphosphooxymethyl)pyrimidine</name>
        <dbReference type="ChEBI" id="CHEBI:57841"/>
    </ligand>
</feature>
<comment type="catalytic activity">
    <reaction evidence="6 9 10">
        <text>4-methyl-5-(2-phosphooxyethyl)-thiazole + 4-amino-2-methyl-5-(diphosphooxymethyl)pyrimidine + H(+) = thiamine phosphate + diphosphate</text>
        <dbReference type="Rhea" id="RHEA:22328"/>
        <dbReference type="ChEBI" id="CHEBI:15378"/>
        <dbReference type="ChEBI" id="CHEBI:33019"/>
        <dbReference type="ChEBI" id="CHEBI:37575"/>
        <dbReference type="ChEBI" id="CHEBI:57841"/>
        <dbReference type="ChEBI" id="CHEBI:58296"/>
        <dbReference type="EC" id="2.5.1.3"/>
    </reaction>
</comment>
<comment type="caution">
    <text evidence="13">The sequence shown here is derived from an EMBL/GenBank/DDBJ whole genome shotgun (WGS) entry which is preliminary data.</text>
</comment>
<dbReference type="PANTHER" id="PTHR20857:SF15">
    <property type="entry name" value="THIAMINE-PHOSPHATE SYNTHASE"/>
    <property type="match status" value="1"/>
</dbReference>
<name>S1P3R3_9ENTE</name>